<comment type="function">
    <text evidence="7">Provides the (R)-glutamate required for cell wall biosynthesis.</text>
</comment>
<dbReference type="InterPro" id="IPR033134">
    <property type="entry name" value="Asp/Glu_racemase_AS_2"/>
</dbReference>
<feature type="active site" description="Proton donor/acceptor" evidence="7">
    <location>
        <position position="227"/>
    </location>
</feature>
<dbReference type="HAMAP" id="MF_00258">
    <property type="entry name" value="Glu_racemase"/>
    <property type="match status" value="1"/>
</dbReference>
<evidence type="ECO:0000256" key="5">
    <source>
        <dbReference type="ARBA" id="ARBA00023235"/>
    </source>
</evidence>
<protein>
    <recommendedName>
        <fullName evidence="2 7">Glutamate racemase</fullName>
        <ecNumber evidence="2 7">5.1.1.3</ecNumber>
    </recommendedName>
</protein>
<evidence type="ECO:0000256" key="6">
    <source>
        <dbReference type="ARBA" id="ARBA00023316"/>
    </source>
</evidence>
<comment type="similarity">
    <text evidence="7">Belongs to the aspartate/glutamate racemases family.</text>
</comment>
<dbReference type="RefSeq" id="WP_338255022.1">
    <property type="nucleotide sequence ID" value="NZ_BSRI01000002.1"/>
</dbReference>
<reference evidence="8 9" key="1">
    <citation type="submission" date="2023-02" db="EMBL/GenBank/DDBJ databases">
        <title>Dictyobacter halimunensis sp. nov., a new member of the class Ktedonobacteria from forest soil in a geothermal area.</title>
        <authorList>
            <person name="Rachmania M.K."/>
            <person name="Ningsih F."/>
            <person name="Sakai Y."/>
            <person name="Yabe S."/>
            <person name="Yokota A."/>
            <person name="Sjamsuridzal W."/>
        </authorList>
    </citation>
    <scope>NUCLEOTIDE SEQUENCE [LARGE SCALE GENOMIC DNA]</scope>
    <source>
        <strain evidence="8 9">S3.2.2.5</strain>
    </source>
</reference>
<keyword evidence="4 7" id="KW-0573">Peptidoglycan synthesis</keyword>
<dbReference type="Gene3D" id="3.40.50.1860">
    <property type="match status" value="2"/>
</dbReference>
<keyword evidence="5 7" id="KW-0413">Isomerase</keyword>
<proteinExistence type="inferred from homology"/>
<dbReference type="NCBIfam" id="TIGR00067">
    <property type="entry name" value="glut_race"/>
    <property type="match status" value="1"/>
</dbReference>
<dbReference type="InterPro" id="IPR001920">
    <property type="entry name" value="Asp/Glu_race"/>
</dbReference>
<feature type="binding site" evidence="7">
    <location>
        <begin position="118"/>
        <end position="119"/>
    </location>
    <ligand>
        <name>substrate</name>
    </ligand>
</feature>
<feature type="active site" description="Proton donor/acceptor" evidence="7">
    <location>
        <position position="117"/>
    </location>
</feature>
<evidence type="ECO:0000256" key="4">
    <source>
        <dbReference type="ARBA" id="ARBA00022984"/>
    </source>
</evidence>
<organism evidence="8 9">
    <name type="scientific">Dictyobacter halimunensis</name>
    <dbReference type="NCBI Taxonomy" id="3026934"/>
    <lineage>
        <taxon>Bacteria</taxon>
        <taxon>Bacillati</taxon>
        <taxon>Chloroflexota</taxon>
        <taxon>Ktedonobacteria</taxon>
        <taxon>Ktedonobacterales</taxon>
        <taxon>Dictyobacteraceae</taxon>
        <taxon>Dictyobacter</taxon>
    </lineage>
</organism>
<gene>
    <name evidence="8" type="primary">murI_2</name>
    <name evidence="7" type="synonym">murI</name>
    <name evidence="8" type="ORF">KDH_55400</name>
</gene>
<dbReference type="SUPFAM" id="SSF53681">
    <property type="entry name" value="Aspartate/glutamate racemase"/>
    <property type="match status" value="2"/>
</dbReference>
<keyword evidence="9" id="KW-1185">Reference proteome</keyword>
<dbReference type="PANTHER" id="PTHR21198:SF2">
    <property type="entry name" value="GLUTAMATE RACEMASE"/>
    <property type="match status" value="1"/>
</dbReference>
<dbReference type="InterPro" id="IPR015942">
    <property type="entry name" value="Asp/Glu/hydantoin_racemase"/>
</dbReference>
<evidence type="ECO:0000313" key="9">
    <source>
        <dbReference type="Proteomes" id="UP001344906"/>
    </source>
</evidence>
<dbReference type="EMBL" id="BSRI01000002">
    <property type="protein sequence ID" value="GLV58710.1"/>
    <property type="molecule type" value="Genomic_DNA"/>
</dbReference>
<evidence type="ECO:0000256" key="3">
    <source>
        <dbReference type="ARBA" id="ARBA00022960"/>
    </source>
</evidence>
<comment type="pathway">
    <text evidence="7">Cell wall biogenesis; peptidoglycan biosynthesis.</text>
</comment>
<keyword evidence="3 7" id="KW-0133">Cell shape</keyword>
<evidence type="ECO:0000256" key="7">
    <source>
        <dbReference type="HAMAP-Rule" id="MF_00258"/>
    </source>
</evidence>
<keyword evidence="6 7" id="KW-0961">Cell wall biogenesis/degradation</keyword>
<feature type="binding site" evidence="7">
    <location>
        <begin position="86"/>
        <end position="87"/>
    </location>
    <ligand>
        <name>substrate</name>
    </ligand>
</feature>
<evidence type="ECO:0000256" key="2">
    <source>
        <dbReference type="ARBA" id="ARBA00013090"/>
    </source>
</evidence>
<name>A0ABQ6FWR4_9CHLR</name>
<dbReference type="InterPro" id="IPR004391">
    <property type="entry name" value="Glu_race"/>
</dbReference>
<comment type="caution">
    <text evidence="8">The sequence shown here is derived from an EMBL/GenBank/DDBJ whole genome shotgun (WGS) entry which is preliminary data.</text>
</comment>
<dbReference type="Pfam" id="PF01177">
    <property type="entry name" value="Asp_Glu_race"/>
    <property type="match status" value="1"/>
</dbReference>
<evidence type="ECO:0000256" key="1">
    <source>
        <dbReference type="ARBA" id="ARBA00001602"/>
    </source>
</evidence>
<sequence>MDIRSLDDGAEQHGVLPARDAERSEHSIYDYAGGAPQGFQQRQHRALAPIGVFDSGAGGLTILTALQQELPNEHFIYLGDTANCPYGTRSEEEIIELSLRNSRYLIDQGVKLIVVACNTASQASLSVLRSTFSIPFIGVVPAVKPAARLTRRGRIGIAATNQAIKASYLRHLIDDFASDIQVYAVGCPQLVTLVEQGELNGPHVDSVLRDALQPLIDKEIDVLVLGCTHFPALRPAIAQIMGKQVQIIDSGSAIARRAHAILDTDGLARPLNGLEGSTSIWCSGDAEEFSRVASTVLGYAIQARQSTFEPADQ</sequence>
<dbReference type="PROSITE" id="PS00924">
    <property type="entry name" value="ASP_GLU_RACEMASE_2"/>
    <property type="match status" value="1"/>
</dbReference>
<dbReference type="PANTHER" id="PTHR21198">
    <property type="entry name" value="GLUTAMATE RACEMASE"/>
    <property type="match status" value="1"/>
</dbReference>
<dbReference type="Proteomes" id="UP001344906">
    <property type="component" value="Unassembled WGS sequence"/>
</dbReference>
<comment type="catalytic activity">
    <reaction evidence="1 7">
        <text>L-glutamate = D-glutamate</text>
        <dbReference type="Rhea" id="RHEA:12813"/>
        <dbReference type="ChEBI" id="CHEBI:29985"/>
        <dbReference type="ChEBI" id="CHEBI:29986"/>
        <dbReference type="EC" id="5.1.1.3"/>
    </reaction>
</comment>
<evidence type="ECO:0000313" key="8">
    <source>
        <dbReference type="EMBL" id="GLV58710.1"/>
    </source>
</evidence>
<accession>A0ABQ6FWR4</accession>
<feature type="binding site" evidence="7">
    <location>
        <begin position="228"/>
        <end position="229"/>
    </location>
    <ligand>
        <name>substrate</name>
    </ligand>
</feature>
<feature type="binding site" evidence="7">
    <location>
        <begin position="54"/>
        <end position="55"/>
    </location>
    <ligand>
        <name>substrate</name>
    </ligand>
</feature>
<dbReference type="EC" id="5.1.1.3" evidence="2 7"/>